<dbReference type="EMBL" id="JANDWZ010000028">
    <property type="protein sequence ID" value="MCP9565187.1"/>
    <property type="molecule type" value="Genomic_DNA"/>
</dbReference>
<gene>
    <name evidence="2" type="ORF">NNC64_11600</name>
</gene>
<dbReference type="PANTHER" id="PTHR33408">
    <property type="entry name" value="TRANSPOSASE"/>
    <property type="match status" value="1"/>
</dbReference>
<dbReference type="PANTHER" id="PTHR33408:SF2">
    <property type="entry name" value="TRANSPOSASE DDE DOMAIN-CONTAINING PROTEIN"/>
    <property type="match status" value="1"/>
</dbReference>
<name>A0AAW5IKR1_9BACT</name>
<dbReference type="Proteomes" id="UP001205531">
    <property type="component" value="Unassembled WGS sequence"/>
</dbReference>
<accession>A0AAW5IKR1</accession>
<evidence type="ECO:0000313" key="2">
    <source>
        <dbReference type="EMBL" id="MCP9565187.1"/>
    </source>
</evidence>
<feature type="domain" description="Transposase DDE" evidence="1">
    <location>
        <begin position="142"/>
        <end position="266"/>
    </location>
</feature>
<dbReference type="AlphaFoldDB" id="A0AAW5IKR1"/>
<evidence type="ECO:0000313" key="3">
    <source>
        <dbReference type="Proteomes" id="UP001205531"/>
    </source>
</evidence>
<proteinExistence type="predicted"/>
<dbReference type="InterPro" id="IPR025668">
    <property type="entry name" value="Tnp_DDE_dom"/>
</dbReference>
<organism evidence="2 3">
    <name type="scientific">Segatella copri</name>
    <dbReference type="NCBI Taxonomy" id="165179"/>
    <lineage>
        <taxon>Bacteria</taxon>
        <taxon>Pseudomonadati</taxon>
        <taxon>Bacteroidota</taxon>
        <taxon>Bacteroidia</taxon>
        <taxon>Bacteroidales</taxon>
        <taxon>Prevotellaceae</taxon>
        <taxon>Segatella</taxon>
    </lineage>
</organism>
<sequence>EYEKSLDILGERNSYSKTDPDATFMRLKEDAMNNGQTKPAYNLQIATENQYWTNFALYHNPTDTLTFKPFLDKYKKRHGKQSKCVTADSGYGSEENYEYIEMEEMVGYVKYNWFHKEQHKPFKEDAFNQANFHYNKDEDYYVCPMGQHMNPCGQRQTKSDSSYASVISLYRAQRCEGCPLGGLCKKAKGNRTIYVNHKLNAYKKEAFLLLTSEEGMKHRSQRPIEPEAAFGQMKADMHYKRFRHFGKDKVYMDIGLFGIGFNLKKYLGIKR</sequence>
<feature type="non-terminal residue" evidence="2">
    <location>
        <position position="1"/>
    </location>
</feature>
<reference evidence="2" key="1">
    <citation type="submission" date="2022-07" db="EMBL/GenBank/DDBJ databases">
        <title>Prevotella copri.</title>
        <authorList>
            <person name="Yang C."/>
        </authorList>
    </citation>
    <scope>NUCLEOTIDE SEQUENCE</scope>
    <source>
        <strain evidence="2">HF2107</strain>
    </source>
</reference>
<protein>
    <submittedName>
        <fullName evidence="2">Transposase</fullName>
    </submittedName>
</protein>
<dbReference type="Pfam" id="PF13751">
    <property type="entry name" value="DDE_Tnp_1_6"/>
    <property type="match status" value="1"/>
</dbReference>
<comment type="caution">
    <text evidence="2">The sequence shown here is derived from an EMBL/GenBank/DDBJ whole genome shotgun (WGS) entry which is preliminary data.</text>
</comment>
<evidence type="ECO:0000259" key="1">
    <source>
        <dbReference type="Pfam" id="PF13751"/>
    </source>
</evidence>